<evidence type="ECO:0000313" key="7">
    <source>
        <dbReference type="Proteomes" id="UP001165685"/>
    </source>
</evidence>
<keyword evidence="3 5" id="KW-1133">Transmembrane helix</keyword>
<evidence type="ECO:0000256" key="4">
    <source>
        <dbReference type="ARBA" id="ARBA00023136"/>
    </source>
</evidence>
<evidence type="ECO:0000256" key="5">
    <source>
        <dbReference type="SAM" id="Phobius"/>
    </source>
</evidence>
<evidence type="ECO:0000256" key="1">
    <source>
        <dbReference type="ARBA" id="ARBA00004127"/>
    </source>
</evidence>
<evidence type="ECO:0000313" key="6">
    <source>
        <dbReference type="EMBL" id="MDA2807591.1"/>
    </source>
</evidence>
<dbReference type="InterPro" id="IPR007318">
    <property type="entry name" value="Phopholipid_MeTrfase"/>
</dbReference>
<comment type="caution">
    <text evidence="6">The sequence shown here is derived from an EMBL/GenBank/DDBJ whole genome shotgun (WGS) entry which is preliminary data.</text>
</comment>
<comment type="subcellular location">
    <subcellularLocation>
        <location evidence="1">Endomembrane system</location>
        <topology evidence="1">Multi-pass membrane protein</topology>
    </subcellularLocation>
</comment>
<dbReference type="Pfam" id="PF04191">
    <property type="entry name" value="PEMT"/>
    <property type="match status" value="1"/>
</dbReference>
<reference evidence="6" key="1">
    <citation type="submission" date="2023-01" db="EMBL/GenBank/DDBJ databases">
        <title>Draft genome sequence of Nocardiopsis sp. LSu2-4 isolated from halophytes.</title>
        <authorList>
            <person name="Duangmal K."/>
            <person name="Chantavorakit T."/>
        </authorList>
    </citation>
    <scope>NUCLEOTIDE SEQUENCE</scope>
    <source>
        <strain evidence="6">LSu2-4</strain>
    </source>
</reference>
<accession>A0ABT4TT38</accession>
<keyword evidence="7" id="KW-1185">Reference proteome</keyword>
<dbReference type="EMBL" id="JAQFWP010000058">
    <property type="protein sequence ID" value="MDA2807591.1"/>
    <property type="molecule type" value="Genomic_DNA"/>
</dbReference>
<proteinExistence type="predicted"/>
<keyword evidence="2 5" id="KW-0812">Transmembrane</keyword>
<organism evidence="6 7">
    <name type="scientific">Nocardiopsis suaedae</name>
    <dbReference type="NCBI Taxonomy" id="3018444"/>
    <lineage>
        <taxon>Bacteria</taxon>
        <taxon>Bacillati</taxon>
        <taxon>Actinomycetota</taxon>
        <taxon>Actinomycetes</taxon>
        <taxon>Streptosporangiales</taxon>
        <taxon>Nocardiopsidaceae</taxon>
        <taxon>Nocardiopsis</taxon>
    </lineage>
</organism>
<dbReference type="RefSeq" id="WP_270680218.1">
    <property type="nucleotide sequence ID" value="NZ_JAQFWP010000058.1"/>
</dbReference>
<evidence type="ECO:0000256" key="3">
    <source>
        <dbReference type="ARBA" id="ARBA00022989"/>
    </source>
</evidence>
<keyword evidence="4 5" id="KW-0472">Membrane</keyword>
<name>A0ABT4TT38_9ACTN</name>
<dbReference type="PANTHER" id="PTHR12714">
    <property type="entry name" value="PROTEIN-S ISOPRENYLCYSTEINE O-METHYLTRANSFERASE"/>
    <property type="match status" value="1"/>
</dbReference>
<feature type="transmembrane region" description="Helical" evidence="5">
    <location>
        <begin position="97"/>
        <end position="127"/>
    </location>
</feature>
<feature type="transmembrane region" description="Helical" evidence="5">
    <location>
        <begin position="40"/>
        <end position="65"/>
    </location>
</feature>
<sequence>MRSIKAAALGSTLFFIAAPGTVVGVIPWLISGWRLPEASAAWIPAQAVGVLLIGVGAAVLVHAFVEFTRARGVPIPAVPTEHLVVDGFNRFVRNPMYVAIVGALIGQALLFASAGVLVYTAVAWAIAATFVRFYEEPTLVRLFGEEYTEYRRHVRAWLPRFTPWSPAS</sequence>
<protein>
    <submittedName>
        <fullName evidence="6">Isoprenylcysteine carboxylmethyltransferase family protein</fullName>
    </submittedName>
</protein>
<dbReference type="Gene3D" id="1.20.120.1630">
    <property type="match status" value="1"/>
</dbReference>
<evidence type="ECO:0000256" key="2">
    <source>
        <dbReference type="ARBA" id="ARBA00022692"/>
    </source>
</evidence>
<dbReference type="Proteomes" id="UP001165685">
    <property type="component" value="Unassembled WGS sequence"/>
</dbReference>
<dbReference type="PANTHER" id="PTHR12714:SF24">
    <property type="entry name" value="SLR1182 PROTEIN"/>
    <property type="match status" value="1"/>
</dbReference>
<gene>
    <name evidence="6" type="ORF">O4U47_23985</name>
</gene>